<name>A0ABS6G660_9FIRM</name>
<dbReference type="RefSeq" id="WP_216418919.1">
    <property type="nucleotide sequence ID" value="NZ_JAHLQK010000006.1"/>
</dbReference>
<comment type="caution">
    <text evidence="2">The sequence shown here is derived from an EMBL/GenBank/DDBJ whole genome shotgun (WGS) entry which is preliminary data.</text>
</comment>
<dbReference type="Pfam" id="PF05954">
    <property type="entry name" value="Phage_GPD"/>
    <property type="match status" value="1"/>
</dbReference>
<evidence type="ECO:0000256" key="1">
    <source>
        <dbReference type="SAM" id="MobiDB-lite"/>
    </source>
</evidence>
<evidence type="ECO:0000313" key="2">
    <source>
        <dbReference type="EMBL" id="MBU5677853.1"/>
    </source>
</evidence>
<evidence type="ECO:0000313" key="3">
    <source>
        <dbReference type="Proteomes" id="UP000779508"/>
    </source>
</evidence>
<organism evidence="2 3">
    <name type="scientific">Alkaliphilus flagellatus</name>
    <dbReference type="NCBI Taxonomy" id="2841507"/>
    <lineage>
        <taxon>Bacteria</taxon>
        <taxon>Bacillati</taxon>
        <taxon>Bacillota</taxon>
        <taxon>Clostridia</taxon>
        <taxon>Peptostreptococcales</taxon>
        <taxon>Natronincolaceae</taxon>
        <taxon>Alkaliphilus</taxon>
    </lineage>
</organism>
<reference evidence="2 3" key="1">
    <citation type="submission" date="2021-06" db="EMBL/GenBank/DDBJ databases">
        <authorList>
            <person name="Sun Q."/>
            <person name="Li D."/>
        </authorList>
    </citation>
    <scope>NUCLEOTIDE SEQUENCE [LARGE SCALE GENOMIC DNA]</scope>
    <source>
        <strain evidence="2 3">MSJ-5</strain>
    </source>
</reference>
<sequence>MKEKGITYQELRLSISSILYIKTLRITENINNHATMKVSAMLTDDMKEEIIHEAEMNVSLYYIEEGTSHTLFTGRVTKLDLTIEGDLYQLEIEANSYTYDMDINKRSRSFQDINMLSHEVIKSVMKHYKDSDCLLKIPNEPIGQLVVQYEETDWQFIKRFVSRYNEGLYPEASFSQLRYYIGVPPTEQEVNWDHLPYTISKNIKDYSCMKKNALPMIKEVDYVVYRVQAYDYAPLGATIVYQKKNFTISKIQRELIDGQLMSTYQIQLKNGLLQPKIYNEAITGVSIDGNIIEVSRNKVKAQLAVDEVQEKKKAYWFPYATMSASKDGSGWHCMPEIGESIRAYFPTHDEKEGYVITNIKAHRPDTPSKEDSMSNPTNKSLSTPHNKAVHFTEEGVLIIADDGAGQVLLGIDGTVTVSGVEKISLNANEDITIRAEKEIVLTADNIVDLLCEKDGQIQILPGGTMNIKSKEIIEN</sequence>
<evidence type="ECO:0008006" key="4">
    <source>
        <dbReference type="Google" id="ProtNLM"/>
    </source>
</evidence>
<proteinExistence type="predicted"/>
<dbReference type="EMBL" id="JAHLQK010000006">
    <property type="protein sequence ID" value="MBU5677853.1"/>
    <property type="molecule type" value="Genomic_DNA"/>
</dbReference>
<feature type="compositionally biased region" description="Basic and acidic residues" evidence="1">
    <location>
        <begin position="363"/>
        <end position="372"/>
    </location>
</feature>
<feature type="region of interest" description="Disordered" evidence="1">
    <location>
        <begin position="363"/>
        <end position="384"/>
    </location>
</feature>
<dbReference type="Proteomes" id="UP000779508">
    <property type="component" value="Unassembled WGS sequence"/>
</dbReference>
<accession>A0ABS6G660</accession>
<feature type="compositionally biased region" description="Polar residues" evidence="1">
    <location>
        <begin position="373"/>
        <end position="384"/>
    </location>
</feature>
<keyword evidence="3" id="KW-1185">Reference proteome</keyword>
<protein>
    <recommendedName>
        <fullName evidence="4">Phage late control gene D protein (GPD)</fullName>
    </recommendedName>
</protein>
<gene>
    <name evidence="2" type="ORF">KQI88_15655</name>
</gene>